<dbReference type="PROSITE" id="PS50157">
    <property type="entry name" value="ZINC_FINGER_C2H2_2"/>
    <property type="match status" value="1"/>
</dbReference>
<reference evidence="4 5" key="1">
    <citation type="submission" date="2024-07" db="EMBL/GenBank/DDBJ databases">
        <title>Section-level genome sequencing and comparative genomics of Aspergillus sections Usti and Cavernicolus.</title>
        <authorList>
            <consortium name="Lawrence Berkeley National Laboratory"/>
            <person name="Nybo J.L."/>
            <person name="Vesth T.C."/>
            <person name="Theobald S."/>
            <person name="Frisvad J.C."/>
            <person name="Larsen T.O."/>
            <person name="Kjaerboelling I."/>
            <person name="Rothschild-Mancinelli K."/>
            <person name="Lyhne E.K."/>
            <person name="Kogle M.E."/>
            <person name="Barry K."/>
            <person name="Clum A."/>
            <person name="Na H."/>
            <person name="Ledsgaard L."/>
            <person name="Lin J."/>
            <person name="Lipzen A."/>
            <person name="Kuo A."/>
            <person name="Riley R."/>
            <person name="Mondo S."/>
            <person name="Labutti K."/>
            <person name="Haridas S."/>
            <person name="Pangalinan J."/>
            <person name="Salamov A.A."/>
            <person name="Simmons B.A."/>
            <person name="Magnuson J.K."/>
            <person name="Chen J."/>
            <person name="Drula E."/>
            <person name="Henrissat B."/>
            <person name="Wiebenga A."/>
            <person name="Lubbers R.J."/>
            <person name="Gomes A.C."/>
            <person name="Makela M.R."/>
            <person name="Stajich J."/>
            <person name="Grigoriev I.V."/>
            <person name="Mortensen U.H."/>
            <person name="De Vries R.P."/>
            <person name="Baker S.E."/>
            <person name="Andersen M.R."/>
        </authorList>
    </citation>
    <scope>NUCLEOTIDE SEQUENCE [LARGE SCALE GENOMIC DNA]</scope>
    <source>
        <strain evidence="4 5">CBS 209.92</strain>
    </source>
</reference>
<dbReference type="Gene3D" id="3.30.160.60">
    <property type="entry name" value="Classic Zinc Finger"/>
    <property type="match status" value="2"/>
</dbReference>
<dbReference type="EMBL" id="JBFTWV010000145">
    <property type="protein sequence ID" value="KAL2785405.1"/>
    <property type="molecule type" value="Genomic_DNA"/>
</dbReference>
<keyword evidence="1" id="KW-0479">Metal-binding</keyword>
<keyword evidence="5" id="KW-1185">Reference proteome</keyword>
<sequence length="110" mass="12541">MRNTFPGPNVTHCSSSFQMVSKASIVRPLALKCEWRGCTYTGTFSHHAQLRRHVDTQHIKPRSFVCSVSRCAKTFNRRDNLAVHMQQMHEDDKKPLHFTTGEGEMHASDG</sequence>
<accession>A0ABR4FQ89</accession>
<organism evidence="4 5">
    <name type="scientific">Aspergillus keveii</name>
    <dbReference type="NCBI Taxonomy" id="714993"/>
    <lineage>
        <taxon>Eukaryota</taxon>
        <taxon>Fungi</taxon>
        <taxon>Dikarya</taxon>
        <taxon>Ascomycota</taxon>
        <taxon>Pezizomycotina</taxon>
        <taxon>Eurotiomycetes</taxon>
        <taxon>Eurotiomycetidae</taxon>
        <taxon>Eurotiales</taxon>
        <taxon>Aspergillaceae</taxon>
        <taxon>Aspergillus</taxon>
        <taxon>Aspergillus subgen. Nidulantes</taxon>
    </lineage>
</organism>
<dbReference type="InterPro" id="IPR036236">
    <property type="entry name" value="Znf_C2H2_sf"/>
</dbReference>
<name>A0ABR4FQ89_9EURO</name>
<comment type="caution">
    <text evidence="4">The sequence shown here is derived from an EMBL/GenBank/DDBJ whole genome shotgun (WGS) entry which is preliminary data.</text>
</comment>
<gene>
    <name evidence="4" type="ORF">BJX66DRAFT_314914</name>
</gene>
<evidence type="ECO:0000313" key="5">
    <source>
        <dbReference type="Proteomes" id="UP001610563"/>
    </source>
</evidence>
<evidence type="ECO:0000259" key="3">
    <source>
        <dbReference type="PROSITE" id="PS50157"/>
    </source>
</evidence>
<dbReference type="Proteomes" id="UP001610563">
    <property type="component" value="Unassembled WGS sequence"/>
</dbReference>
<keyword evidence="1" id="KW-0863">Zinc-finger</keyword>
<protein>
    <recommendedName>
        <fullName evidence="3">C2H2-type domain-containing protein</fullName>
    </recommendedName>
</protein>
<dbReference type="PROSITE" id="PS00028">
    <property type="entry name" value="ZINC_FINGER_C2H2_1"/>
    <property type="match status" value="1"/>
</dbReference>
<keyword evidence="1" id="KW-0862">Zinc</keyword>
<dbReference type="SUPFAM" id="SSF57667">
    <property type="entry name" value="beta-beta-alpha zinc fingers"/>
    <property type="match status" value="1"/>
</dbReference>
<feature type="region of interest" description="Disordered" evidence="2">
    <location>
        <begin position="87"/>
        <end position="110"/>
    </location>
</feature>
<proteinExistence type="predicted"/>
<feature type="domain" description="C2H2-type" evidence="3">
    <location>
        <begin position="64"/>
        <end position="94"/>
    </location>
</feature>
<evidence type="ECO:0000313" key="4">
    <source>
        <dbReference type="EMBL" id="KAL2785405.1"/>
    </source>
</evidence>
<dbReference type="InterPro" id="IPR013087">
    <property type="entry name" value="Znf_C2H2_type"/>
</dbReference>
<dbReference type="SMART" id="SM00355">
    <property type="entry name" value="ZnF_C2H2"/>
    <property type="match status" value="2"/>
</dbReference>
<evidence type="ECO:0000256" key="1">
    <source>
        <dbReference type="PROSITE-ProRule" id="PRU00042"/>
    </source>
</evidence>
<evidence type="ECO:0000256" key="2">
    <source>
        <dbReference type="SAM" id="MobiDB-lite"/>
    </source>
</evidence>